<organism evidence="2 3">
    <name type="scientific">Roseibacillus persicicus</name>
    <dbReference type="NCBI Taxonomy" id="454148"/>
    <lineage>
        <taxon>Bacteria</taxon>
        <taxon>Pseudomonadati</taxon>
        <taxon>Verrucomicrobiota</taxon>
        <taxon>Verrucomicrobiia</taxon>
        <taxon>Verrucomicrobiales</taxon>
        <taxon>Verrucomicrobiaceae</taxon>
        <taxon>Roseibacillus</taxon>
    </lineage>
</organism>
<name>A0A918TRT0_9BACT</name>
<sequence>MNTELSTQVVEGFVCHTISNKQINLILVPELGGRVVSIYDKLNSREWLDGWSPSDRRRLWHPDDPERYDSGPGAGLDECLPTVLPCRIGNRRFTDHGELWRTAPGFSIEGRDLVCLWHLQSLPLILKRAIRLEGDTITMRYRLENCSPDTIPFQWAWHALLKLEDGDIMTFEDRPETCRSPSGEALSWPSPLPGQDLSRGDTGSTIPSSAKVFLGPFQQGMAKVQGAKSALELSWPSDLFPWAGIWVTRGAWKGLHHWAIEPTNGAFDRLSELPASSLTRMERHEKRDWTVTIRLNSSRC</sequence>
<evidence type="ECO:0000313" key="2">
    <source>
        <dbReference type="EMBL" id="GHC60187.1"/>
    </source>
</evidence>
<dbReference type="SUPFAM" id="SSF74650">
    <property type="entry name" value="Galactose mutarotase-like"/>
    <property type="match status" value="1"/>
</dbReference>
<evidence type="ECO:0008006" key="4">
    <source>
        <dbReference type="Google" id="ProtNLM"/>
    </source>
</evidence>
<protein>
    <recommendedName>
        <fullName evidence="4">Galactose mutarotase</fullName>
    </recommendedName>
</protein>
<comment type="caution">
    <text evidence="2">The sequence shown here is derived from an EMBL/GenBank/DDBJ whole genome shotgun (WGS) entry which is preliminary data.</text>
</comment>
<dbReference type="EMBL" id="BMXI01000013">
    <property type="protein sequence ID" value="GHC60187.1"/>
    <property type="molecule type" value="Genomic_DNA"/>
</dbReference>
<dbReference type="InterPro" id="IPR014718">
    <property type="entry name" value="GH-type_carb-bd"/>
</dbReference>
<feature type="region of interest" description="Disordered" evidence="1">
    <location>
        <begin position="173"/>
        <end position="201"/>
    </location>
</feature>
<proteinExistence type="predicted"/>
<dbReference type="AlphaFoldDB" id="A0A918TRT0"/>
<accession>A0A918TRT0</accession>
<dbReference type="GO" id="GO:0030246">
    <property type="term" value="F:carbohydrate binding"/>
    <property type="evidence" value="ECO:0007669"/>
    <property type="project" value="InterPro"/>
</dbReference>
<evidence type="ECO:0000256" key="1">
    <source>
        <dbReference type="SAM" id="MobiDB-lite"/>
    </source>
</evidence>
<keyword evidence="3" id="KW-1185">Reference proteome</keyword>
<dbReference type="GO" id="GO:0005975">
    <property type="term" value="P:carbohydrate metabolic process"/>
    <property type="evidence" value="ECO:0007669"/>
    <property type="project" value="InterPro"/>
</dbReference>
<dbReference type="GO" id="GO:0003824">
    <property type="term" value="F:catalytic activity"/>
    <property type="evidence" value="ECO:0007669"/>
    <property type="project" value="InterPro"/>
</dbReference>
<reference evidence="2" key="2">
    <citation type="submission" date="2020-09" db="EMBL/GenBank/DDBJ databases">
        <authorList>
            <person name="Sun Q."/>
            <person name="Kim S."/>
        </authorList>
    </citation>
    <scope>NUCLEOTIDE SEQUENCE</scope>
    <source>
        <strain evidence="2">KCTC 12988</strain>
    </source>
</reference>
<dbReference type="InterPro" id="IPR011013">
    <property type="entry name" value="Gal_mutarotase_sf_dom"/>
</dbReference>
<reference evidence="2" key="1">
    <citation type="journal article" date="2014" name="Int. J. Syst. Evol. Microbiol.">
        <title>Complete genome sequence of Corynebacterium casei LMG S-19264T (=DSM 44701T), isolated from a smear-ripened cheese.</title>
        <authorList>
            <consortium name="US DOE Joint Genome Institute (JGI-PGF)"/>
            <person name="Walter F."/>
            <person name="Albersmeier A."/>
            <person name="Kalinowski J."/>
            <person name="Ruckert C."/>
        </authorList>
    </citation>
    <scope>NUCLEOTIDE SEQUENCE</scope>
    <source>
        <strain evidence="2">KCTC 12988</strain>
    </source>
</reference>
<dbReference type="Proteomes" id="UP000644507">
    <property type="component" value="Unassembled WGS sequence"/>
</dbReference>
<dbReference type="RefSeq" id="WP_189571372.1">
    <property type="nucleotide sequence ID" value="NZ_BMXI01000013.1"/>
</dbReference>
<dbReference type="Gene3D" id="2.70.98.10">
    <property type="match status" value="1"/>
</dbReference>
<gene>
    <name evidence="2" type="ORF">GCM10007100_29320</name>
</gene>
<evidence type="ECO:0000313" key="3">
    <source>
        <dbReference type="Proteomes" id="UP000644507"/>
    </source>
</evidence>